<dbReference type="GO" id="GO:0030332">
    <property type="term" value="F:cyclin binding"/>
    <property type="evidence" value="ECO:0007669"/>
    <property type="project" value="TreeGrafter"/>
</dbReference>
<accession>A0A8H4V940</accession>
<gene>
    <name evidence="1" type="ORF">G6O67_001588</name>
</gene>
<dbReference type="Pfam" id="PF09814">
    <property type="entry name" value="HECT_2"/>
    <property type="match status" value="1"/>
</dbReference>
<evidence type="ECO:0000313" key="2">
    <source>
        <dbReference type="Proteomes" id="UP000557566"/>
    </source>
</evidence>
<dbReference type="Proteomes" id="UP000557566">
    <property type="component" value="Unassembled WGS sequence"/>
</dbReference>
<dbReference type="InterPro" id="IPR019193">
    <property type="entry name" value="UBQ-conj_enz_E2-bd_prot"/>
</dbReference>
<dbReference type="EMBL" id="JAAVMX010000002">
    <property type="protein sequence ID" value="KAF4512449.1"/>
    <property type="molecule type" value="Genomic_DNA"/>
</dbReference>
<dbReference type="PANTHER" id="PTHR31531">
    <property type="entry name" value="E3 UBIQUITIN-PROTEIN LIGASE E3D FAMILY MEMBER"/>
    <property type="match status" value="1"/>
</dbReference>
<dbReference type="GO" id="GO:0031624">
    <property type="term" value="F:ubiquitin conjugating enzyme binding"/>
    <property type="evidence" value="ECO:0007669"/>
    <property type="project" value="TreeGrafter"/>
</dbReference>
<dbReference type="OrthoDB" id="66510at2759"/>
<keyword evidence="2" id="KW-1185">Reference proteome</keyword>
<reference evidence="1 2" key="1">
    <citation type="journal article" date="2020" name="Genome Biol. Evol.">
        <title>A new high-quality draft genome assembly of the Chinese cordyceps Ophiocordyceps sinensis.</title>
        <authorList>
            <person name="Shu R."/>
            <person name="Zhang J."/>
            <person name="Meng Q."/>
            <person name="Zhang H."/>
            <person name="Zhou G."/>
            <person name="Li M."/>
            <person name="Wu P."/>
            <person name="Zhao Y."/>
            <person name="Chen C."/>
            <person name="Qin Q."/>
        </authorList>
    </citation>
    <scope>NUCLEOTIDE SEQUENCE [LARGE SCALE GENOMIC DNA]</scope>
    <source>
        <strain evidence="1 2">IOZ07</strain>
    </source>
</reference>
<dbReference type="PANTHER" id="PTHR31531:SF2">
    <property type="entry name" value="E3 UBIQUITIN-PROTEIN LIGASE E3D"/>
    <property type="match status" value="1"/>
</dbReference>
<dbReference type="AlphaFoldDB" id="A0A8H4V940"/>
<name>A0A8H4V940_9HYPO</name>
<evidence type="ECO:0008006" key="3">
    <source>
        <dbReference type="Google" id="ProtNLM"/>
    </source>
</evidence>
<comment type="caution">
    <text evidence="1">The sequence shown here is derived from an EMBL/GenBank/DDBJ whole genome shotgun (WGS) entry which is preliminary data.</text>
</comment>
<dbReference type="GO" id="GO:0005829">
    <property type="term" value="C:cytosol"/>
    <property type="evidence" value="ECO:0007669"/>
    <property type="project" value="TreeGrafter"/>
</dbReference>
<proteinExistence type="predicted"/>
<organism evidence="1 2">
    <name type="scientific">Ophiocordyceps sinensis</name>
    <dbReference type="NCBI Taxonomy" id="72228"/>
    <lineage>
        <taxon>Eukaryota</taxon>
        <taxon>Fungi</taxon>
        <taxon>Dikarya</taxon>
        <taxon>Ascomycota</taxon>
        <taxon>Pezizomycotina</taxon>
        <taxon>Sordariomycetes</taxon>
        <taxon>Hypocreomycetidae</taxon>
        <taxon>Hypocreales</taxon>
        <taxon>Ophiocordycipitaceae</taxon>
        <taxon>Ophiocordyceps</taxon>
    </lineage>
</organism>
<dbReference type="GO" id="GO:0043161">
    <property type="term" value="P:proteasome-mediated ubiquitin-dependent protein catabolic process"/>
    <property type="evidence" value="ECO:0007669"/>
    <property type="project" value="TreeGrafter"/>
</dbReference>
<protein>
    <recommendedName>
        <fullName evidence="3">Ubiquitin-conjugating enzyme E2C-binding protein</fullName>
    </recommendedName>
</protein>
<dbReference type="GO" id="GO:0006513">
    <property type="term" value="P:protein monoubiquitination"/>
    <property type="evidence" value="ECO:0007669"/>
    <property type="project" value="TreeGrafter"/>
</dbReference>
<dbReference type="GO" id="GO:0051865">
    <property type="term" value="P:protein autoubiquitination"/>
    <property type="evidence" value="ECO:0007669"/>
    <property type="project" value="TreeGrafter"/>
</dbReference>
<dbReference type="GO" id="GO:0000151">
    <property type="term" value="C:ubiquitin ligase complex"/>
    <property type="evidence" value="ECO:0007669"/>
    <property type="project" value="TreeGrafter"/>
</dbReference>
<evidence type="ECO:0000313" key="1">
    <source>
        <dbReference type="EMBL" id="KAF4512449.1"/>
    </source>
</evidence>
<dbReference type="GO" id="GO:0000209">
    <property type="term" value="P:protein polyubiquitination"/>
    <property type="evidence" value="ECO:0007669"/>
    <property type="project" value="TreeGrafter"/>
</dbReference>
<dbReference type="GO" id="GO:0005634">
    <property type="term" value="C:nucleus"/>
    <property type="evidence" value="ECO:0007669"/>
    <property type="project" value="TreeGrafter"/>
</dbReference>
<sequence length="397" mass="42770">MAASKSVTGISIYAELLPNIRQVSVGAALPSPPDATTFAEVVDQGRRLRIHHKGCSEVVDLPAPVTKSAALAVPKAAGSELGWRLPVSIAEASALRSAPESQAVPWSSVDLKTGSPIICRECGSGLVRSGQIKSWQDLPSENWAEMMEFWHCHKPHDHGSPEDERLANRGYGANSTITARPGVGFVDITLFMLSESDCNNLLFSPSTRATFNTSAQAMGDELPRKHVHILCSGCNSEVGLYSQSALSVTLFKWQVSCETVAPSRTPSAPECLASTLLTTISRSGYAKSLIAPHASDGLEVPAQALHLWVLNSNVVYTCSALQGKRAAMKILYRDISVEEGNSLVDSMTSDVQEINLPKRVIEEARDALKSSTALIPERERSLKGWSAGLLQRWGPEI</sequence>
<dbReference type="GO" id="GO:0061630">
    <property type="term" value="F:ubiquitin protein ligase activity"/>
    <property type="evidence" value="ECO:0007669"/>
    <property type="project" value="TreeGrafter"/>
</dbReference>